<dbReference type="Pfam" id="PF00025">
    <property type="entry name" value="Arf"/>
    <property type="match status" value="1"/>
</dbReference>
<dbReference type="InterPro" id="IPR013087">
    <property type="entry name" value="Znf_C2H2_type"/>
</dbReference>
<dbReference type="PROSITE" id="PS51419">
    <property type="entry name" value="RAB"/>
    <property type="match status" value="1"/>
</dbReference>
<dbReference type="InterPro" id="IPR006689">
    <property type="entry name" value="Small_GTPase_ARF/SAR"/>
</dbReference>
<feature type="domain" description="B box-type" evidence="16">
    <location>
        <begin position="120"/>
        <end position="166"/>
    </location>
</feature>
<evidence type="ECO:0000313" key="19">
    <source>
        <dbReference type="Proteomes" id="UP001187531"/>
    </source>
</evidence>
<evidence type="ECO:0000256" key="9">
    <source>
        <dbReference type="ARBA" id="ARBA00022833"/>
    </source>
</evidence>
<feature type="binding site" evidence="13">
    <location>
        <position position="431"/>
    </location>
    <ligand>
        <name>Mg(2+)</name>
        <dbReference type="ChEBI" id="CHEBI:18420"/>
    </ligand>
</feature>
<dbReference type="GO" id="GO:0016192">
    <property type="term" value="P:vesicle-mediated transport"/>
    <property type="evidence" value="ECO:0007669"/>
    <property type="project" value="UniProtKB-ARBA"/>
</dbReference>
<feature type="domain" description="C2H2-type" evidence="17">
    <location>
        <begin position="143"/>
        <end position="170"/>
    </location>
</feature>
<dbReference type="CDD" id="cd19774">
    <property type="entry name" value="Bbox2_TRIM23_C-IX_rpt2"/>
    <property type="match status" value="1"/>
</dbReference>
<evidence type="ECO:0000256" key="10">
    <source>
        <dbReference type="ARBA" id="ARBA00023134"/>
    </source>
</evidence>
<dbReference type="PROSITE" id="PS00518">
    <property type="entry name" value="ZF_RING_1"/>
    <property type="match status" value="1"/>
</dbReference>
<feature type="domain" description="RING-type" evidence="15">
    <location>
        <begin position="28"/>
        <end position="73"/>
    </location>
</feature>
<dbReference type="Gene3D" id="3.30.40.10">
    <property type="entry name" value="Zinc/RING finger domain, C3HC4 (zinc finger)"/>
    <property type="match status" value="1"/>
</dbReference>
<sequence>MQKALKNVQQWCSKNNRTLSREKTILECKVCDEAFAQQGEHVPRLLQCGHTVCHSCLMKLPTQDVTLLCPFDRQETILGPSAVWSLKKNFALLELLEKLQIVERERNVQEATNSHSSYPGPSIACDEEETHVASVFCTVCLTNLCAECSDMTHNTRTLMKHLRIPVSERPRQRPKCQYHSLHFVEFVCLEKSCVDSPLCCFICKDYGRHKGHMHGLIETEAEKLRLSVASAISTGKDVGDRLQESIRKLETVASQFEGSSAYSPPVLTETVTIGSAEAARLHIQAYFRELHDMLNMQENAALLTVDSYIREKLCFIRQNHEDLSVVVSQISEICQELEKTLQADEIQLAVSSSAIATAIAAIDDRQSEFSERRLEQLQPDASIPITFTKNNRVQIGPKVEARVITLGLDGAGKTSILFKLKQDEFLSTIPTIGFNVETIEYPSLKLTLWDVGGGAKLRPLWKHYYLHTQAVIFVVDSVDRDRFAEATAELTKIANEKELRNSALLILANKQDLPSAASVEEITQAFSLSSLLCGQFWHIQPCNVPSGTGLSEALQWLTRQLVTTELALS</sequence>
<evidence type="ECO:0000256" key="7">
    <source>
        <dbReference type="ARBA" id="ARBA00022771"/>
    </source>
</evidence>
<keyword evidence="10 12" id="KW-0342">GTP-binding</keyword>
<dbReference type="SUPFAM" id="SSF52540">
    <property type="entry name" value="P-loop containing nucleoside triphosphate hydrolases"/>
    <property type="match status" value="1"/>
</dbReference>
<dbReference type="GO" id="GO:0003924">
    <property type="term" value="F:GTPase activity"/>
    <property type="evidence" value="ECO:0007669"/>
    <property type="project" value="InterPro"/>
</dbReference>
<dbReference type="PRINTS" id="PR00328">
    <property type="entry name" value="SAR1GTPBP"/>
</dbReference>
<dbReference type="CDD" id="cd00878">
    <property type="entry name" value="Arf_Arl"/>
    <property type="match status" value="1"/>
</dbReference>
<dbReference type="InterPro" id="IPR024156">
    <property type="entry name" value="Small_GTPase_ARF"/>
</dbReference>
<gene>
    <name evidence="18" type="ORF">QYM36_012762</name>
</gene>
<keyword evidence="6 12" id="KW-0547">Nucleotide-binding</keyword>
<comment type="pathway">
    <text evidence="2">Protein modification; protein ubiquitination.</text>
</comment>
<dbReference type="EC" id="2.3.2.27" evidence="3"/>
<evidence type="ECO:0000259" key="16">
    <source>
        <dbReference type="PROSITE" id="PS50119"/>
    </source>
</evidence>
<dbReference type="InterPro" id="IPR000315">
    <property type="entry name" value="Znf_B-box"/>
</dbReference>
<dbReference type="SMART" id="SM00175">
    <property type="entry name" value="RAB"/>
    <property type="match status" value="1"/>
</dbReference>
<dbReference type="SMART" id="SM00502">
    <property type="entry name" value="BBC"/>
    <property type="match status" value="1"/>
</dbReference>
<dbReference type="GO" id="GO:0008270">
    <property type="term" value="F:zinc ion binding"/>
    <property type="evidence" value="ECO:0007669"/>
    <property type="project" value="UniProtKB-KW"/>
</dbReference>
<dbReference type="SUPFAM" id="SSF57845">
    <property type="entry name" value="B-box zinc-binding domain"/>
    <property type="match status" value="1"/>
</dbReference>
<dbReference type="InterPro" id="IPR013083">
    <property type="entry name" value="Znf_RING/FYVE/PHD"/>
</dbReference>
<organism evidence="18 19">
    <name type="scientific">Artemia franciscana</name>
    <name type="common">Brine shrimp</name>
    <name type="synonym">Artemia sanfranciscana</name>
    <dbReference type="NCBI Taxonomy" id="6661"/>
    <lineage>
        <taxon>Eukaryota</taxon>
        <taxon>Metazoa</taxon>
        <taxon>Ecdysozoa</taxon>
        <taxon>Arthropoda</taxon>
        <taxon>Crustacea</taxon>
        <taxon>Branchiopoda</taxon>
        <taxon>Anostraca</taxon>
        <taxon>Artemiidae</taxon>
        <taxon>Artemia</taxon>
    </lineage>
</organism>
<dbReference type="GO" id="GO:0051649">
    <property type="term" value="P:establishment of localization in cell"/>
    <property type="evidence" value="ECO:0007669"/>
    <property type="project" value="UniProtKB-ARBA"/>
</dbReference>
<dbReference type="GO" id="GO:0061630">
    <property type="term" value="F:ubiquitin protein ligase activity"/>
    <property type="evidence" value="ECO:0007669"/>
    <property type="project" value="UniProtKB-EC"/>
</dbReference>
<dbReference type="InterPro" id="IPR003649">
    <property type="entry name" value="Bbox_C"/>
</dbReference>
<dbReference type="AlphaFoldDB" id="A0AA88L0E8"/>
<evidence type="ECO:0000256" key="4">
    <source>
        <dbReference type="ARBA" id="ARBA00022679"/>
    </source>
</evidence>
<evidence type="ECO:0000313" key="18">
    <source>
        <dbReference type="EMBL" id="KAK2711747.1"/>
    </source>
</evidence>
<keyword evidence="5 13" id="KW-0479">Metal-binding</keyword>
<dbReference type="GO" id="GO:0005525">
    <property type="term" value="F:GTP binding"/>
    <property type="evidence" value="ECO:0007669"/>
    <property type="project" value="UniProtKB-KW"/>
</dbReference>
<comment type="similarity">
    <text evidence="11">In the C-terminal section; belongs to the small GTPase superfamily. Arf family.</text>
</comment>
<evidence type="ECO:0000256" key="8">
    <source>
        <dbReference type="ARBA" id="ARBA00022786"/>
    </source>
</evidence>
<dbReference type="SMART" id="SM00178">
    <property type="entry name" value="SAR"/>
    <property type="match status" value="1"/>
</dbReference>
<dbReference type="PROSITE" id="PS50119">
    <property type="entry name" value="ZF_BBOX"/>
    <property type="match status" value="1"/>
</dbReference>
<evidence type="ECO:0000259" key="17">
    <source>
        <dbReference type="PROSITE" id="PS50157"/>
    </source>
</evidence>
<dbReference type="PROSITE" id="PS51417">
    <property type="entry name" value="ARF"/>
    <property type="match status" value="1"/>
</dbReference>
<feature type="binding site" evidence="12">
    <location>
        <begin position="407"/>
        <end position="414"/>
    </location>
    <ligand>
        <name>GTP</name>
        <dbReference type="ChEBI" id="CHEBI:37565"/>
    </ligand>
</feature>
<dbReference type="EMBL" id="JAVRJZ010000016">
    <property type="protein sequence ID" value="KAK2711747.1"/>
    <property type="molecule type" value="Genomic_DNA"/>
</dbReference>
<dbReference type="InterPro" id="IPR017907">
    <property type="entry name" value="Znf_RING_CS"/>
</dbReference>
<feature type="binding site" evidence="12">
    <location>
        <position position="453"/>
    </location>
    <ligand>
        <name>GTP</name>
        <dbReference type="ChEBI" id="CHEBI:37565"/>
    </ligand>
</feature>
<dbReference type="SMART" id="SM00177">
    <property type="entry name" value="ARF"/>
    <property type="match status" value="1"/>
</dbReference>
<evidence type="ECO:0000256" key="11">
    <source>
        <dbReference type="ARBA" id="ARBA00061142"/>
    </source>
</evidence>
<dbReference type="SUPFAM" id="SSF57850">
    <property type="entry name" value="RING/U-box"/>
    <property type="match status" value="1"/>
</dbReference>
<evidence type="ECO:0000256" key="6">
    <source>
        <dbReference type="ARBA" id="ARBA00022741"/>
    </source>
</evidence>
<dbReference type="PROSITE" id="PS50089">
    <property type="entry name" value="ZF_RING_2"/>
    <property type="match status" value="1"/>
</dbReference>
<dbReference type="NCBIfam" id="TIGR00231">
    <property type="entry name" value="small_GTP"/>
    <property type="match status" value="1"/>
</dbReference>
<comment type="catalytic activity">
    <reaction evidence="1">
        <text>S-ubiquitinyl-[E2 ubiquitin-conjugating enzyme]-L-cysteine + [acceptor protein]-L-lysine = [E2 ubiquitin-conjugating enzyme]-L-cysteine + N(6)-ubiquitinyl-[acceptor protein]-L-lysine.</text>
        <dbReference type="EC" id="2.3.2.27"/>
    </reaction>
</comment>
<keyword evidence="9" id="KW-0862">Zinc</keyword>
<feature type="binding site" evidence="13">
    <location>
        <position position="414"/>
    </location>
    <ligand>
        <name>Mg(2+)</name>
        <dbReference type="ChEBI" id="CHEBI:18420"/>
    </ligand>
</feature>
<feature type="binding site" evidence="12">
    <location>
        <begin position="509"/>
        <end position="512"/>
    </location>
    <ligand>
        <name>GTP</name>
        <dbReference type="ChEBI" id="CHEBI:37565"/>
    </ligand>
</feature>
<proteinExistence type="inferred from homology"/>
<comment type="caution">
    <text evidence="18">The sequence shown here is derived from an EMBL/GenBank/DDBJ whole genome shotgun (WGS) entry which is preliminary data.</text>
</comment>
<dbReference type="InterPro" id="IPR001841">
    <property type="entry name" value="Znf_RING"/>
</dbReference>
<keyword evidence="19" id="KW-1185">Reference proteome</keyword>
<reference evidence="18" key="1">
    <citation type="submission" date="2023-07" db="EMBL/GenBank/DDBJ databases">
        <title>Chromosome-level genome assembly of Artemia franciscana.</title>
        <authorList>
            <person name="Jo E."/>
        </authorList>
    </citation>
    <scope>NUCLEOTIDE SEQUENCE</scope>
    <source>
        <tissue evidence="18">Whole body</tissue>
    </source>
</reference>
<evidence type="ECO:0000256" key="3">
    <source>
        <dbReference type="ARBA" id="ARBA00012483"/>
    </source>
</evidence>
<evidence type="ECO:0000256" key="5">
    <source>
        <dbReference type="ARBA" id="ARBA00022723"/>
    </source>
</evidence>
<keyword evidence="13" id="KW-0460">Magnesium</keyword>
<evidence type="ECO:0000259" key="15">
    <source>
        <dbReference type="PROSITE" id="PS50089"/>
    </source>
</evidence>
<keyword evidence="7 14" id="KW-0863">Zinc-finger</keyword>
<dbReference type="Proteomes" id="UP001187531">
    <property type="component" value="Unassembled WGS sequence"/>
</dbReference>
<dbReference type="PANTHER" id="PTHR11711">
    <property type="entry name" value="ADP RIBOSYLATION FACTOR-RELATED"/>
    <property type="match status" value="1"/>
</dbReference>
<dbReference type="Gene3D" id="3.40.50.300">
    <property type="entry name" value="P-loop containing nucleotide triphosphate hydrolases"/>
    <property type="match status" value="1"/>
</dbReference>
<dbReference type="CDD" id="cd19773">
    <property type="entry name" value="Bbox2_TRIM23_C-IX_rpt1"/>
    <property type="match status" value="1"/>
</dbReference>
<dbReference type="PROSITE" id="PS50157">
    <property type="entry name" value="ZINC_FINGER_C2H2_2"/>
    <property type="match status" value="1"/>
</dbReference>
<keyword evidence="8" id="KW-0833">Ubl conjugation pathway</keyword>
<dbReference type="FunFam" id="3.30.40.10:FF:000130">
    <property type="entry name" value="E3 ubiquitin-protein ligase TRIM23"/>
    <property type="match status" value="1"/>
</dbReference>
<evidence type="ECO:0000256" key="1">
    <source>
        <dbReference type="ARBA" id="ARBA00000900"/>
    </source>
</evidence>
<protein>
    <recommendedName>
        <fullName evidence="3">RING-type E3 ubiquitin transferase</fullName>
        <ecNumber evidence="3">2.3.2.27</ecNumber>
    </recommendedName>
</protein>
<evidence type="ECO:0000256" key="12">
    <source>
        <dbReference type="PIRSR" id="PIRSR606689-1"/>
    </source>
</evidence>
<evidence type="ECO:0000256" key="13">
    <source>
        <dbReference type="PIRSR" id="PIRSR606689-2"/>
    </source>
</evidence>
<dbReference type="Gene3D" id="3.30.160.60">
    <property type="entry name" value="Classic Zinc Finger"/>
    <property type="match status" value="1"/>
</dbReference>
<accession>A0AA88L0E8</accession>
<evidence type="ECO:0000256" key="2">
    <source>
        <dbReference type="ARBA" id="ARBA00004906"/>
    </source>
</evidence>
<dbReference type="InterPro" id="IPR005225">
    <property type="entry name" value="Small_GTP-bd"/>
</dbReference>
<dbReference type="InterPro" id="IPR027417">
    <property type="entry name" value="P-loop_NTPase"/>
</dbReference>
<keyword evidence="4" id="KW-0808">Transferase</keyword>
<dbReference type="SMART" id="SM00184">
    <property type="entry name" value="RING"/>
    <property type="match status" value="1"/>
</dbReference>
<evidence type="ECO:0000256" key="14">
    <source>
        <dbReference type="PROSITE-ProRule" id="PRU00024"/>
    </source>
</evidence>
<name>A0AA88L0E8_ARTSF</name>
<dbReference type="FunFam" id="3.40.50.300:FF:000486">
    <property type="entry name" value="E3 ubiquitin-protein ligase TRIM23"/>
    <property type="match status" value="1"/>
</dbReference>